<dbReference type="Proteomes" id="UP000464577">
    <property type="component" value="Chromosome"/>
</dbReference>
<dbReference type="PANTHER" id="PTHR33886:SF8">
    <property type="entry name" value="UNSATURATED RHAMNOGALACTURONAN HYDROLASE (EUROFUNG)"/>
    <property type="match status" value="1"/>
</dbReference>
<sequence>MEDVKKAKQIHPVRLFFLWVVLLASLKASVLAQQTRTSAETNVPWSVRMADSDMGRNPKGWMLDFSKVPRWGYCNGLVCSSLEKLWRQTHTEKYYDYIKEYADDMINLDGSIKTYTLSQYNIDAVNSGKILFALYERTHDPKYEKAIRLLRSQMLTHPRTSEGGFWHKKHYPHQMWLDGLYMASPFLAQYAQVFNEPELFADVANQIRLIDVHNKDPKTGLYYHGWDESKQQRWADRETSKSPHVWGRGMGWYAMTLVDVLDYFPADHPQREQILEITRNLAQTLATYQDSPTGLWYQVMDVGKQDGNYVESSASTMFVYFLMKATRKGYIDPKYKDVAQKGYNGILTHFIKTQPTGVVTITDACAGAGLGGTPYRDGSYEYYCQEAKRDNDPKSVGPFILLALEFEGEK</sequence>
<dbReference type="Gene3D" id="1.50.10.10">
    <property type="match status" value="1"/>
</dbReference>
<accession>A0A6P1W7K8</accession>
<keyword evidence="1 2" id="KW-0378">Hydrolase</keyword>
<dbReference type="GO" id="GO:0005975">
    <property type="term" value="P:carbohydrate metabolic process"/>
    <property type="evidence" value="ECO:0007669"/>
    <property type="project" value="InterPro"/>
</dbReference>
<evidence type="ECO:0000313" key="2">
    <source>
        <dbReference type="EMBL" id="QHW00028.1"/>
    </source>
</evidence>
<dbReference type="KEGG" id="senf:GJR95_35655"/>
<dbReference type="InterPro" id="IPR012341">
    <property type="entry name" value="6hp_glycosidase-like_sf"/>
</dbReference>
<dbReference type="AlphaFoldDB" id="A0A6P1W7K8"/>
<dbReference type="SUPFAM" id="SSF48208">
    <property type="entry name" value="Six-hairpin glycosidases"/>
    <property type="match status" value="1"/>
</dbReference>
<keyword evidence="3" id="KW-1185">Reference proteome</keyword>
<evidence type="ECO:0000256" key="1">
    <source>
        <dbReference type="ARBA" id="ARBA00022801"/>
    </source>
</evidence>
<dbReference type="InterPro" id="IPR010905">
    <property type="entry name" value="Glyco_hydro_88"/>
</dbReference>
<dbReference type="InterPro" id="IPR052043">
    <property type="entry name" value="PolySaccharide_Degr_Enz"/>
</dbReference>
<protein>
    <submittedName>
        <fullName evidence="2">Glycosyl hydrolase family 88</fullName>
    </submittedName>
</protein>
<reference evidence="2 3" key="1">
    <citation type="submission" date="2019-11" db="EMBL/GenBank/DDBJ databases">
        <title>Spirosoma endbachense sp. nov., isolated from a natural salt meadow.</title>
        <authorList>
            <person name="Rojas J."/>
            <person name="Ambika Manirajan B."/>
            <person name="Ratering S."/>
            <person name="Suarez C."/>
            <person name="Geissler-Plaum R."/>
            <person name="Schnell S."/>
        </authorList>
    </citation>
    <scope>NUCLEOTIDE SEQUENCE [LARGE SCALE GENOMIC DNA]</scope>
    <source>
        <strain evidence="2 3">I-24</strain>
    </source>
</reference>
<proteinExistence type="predicted"/>
<organism evidence="2 3">
    <name type="scientific">Spirosoma endbachense</name>
    <dbReference type="NCBI Taxonomy" id="2666025"/>
    <lineage>
        <taxon>Bacteria</taxon>
        <taxon>Pseudomonadati</taxon>
        <taxon>Bacteroidota</taxon>
        <taxon>Cytophagia</taxon>
        <taxon>Cytophagales</taxon>
        <taxon>Cytophagaceae</taxon>
        <taxon>Spirosoma</taxon>
    </lineage>
</organism>
<gene>
    <name evidence="2" type="ORF">GJR95_35655</name>
</gene>
<evidence type="ECO:0000313" key="3">
    <source>
        <dbReference type="Proteomes" id="UP000464577"/>
    </source>
</evidence>
<dbReference type="PANTHER" id="PTHR33886">
    <property type="entry name" value="UNSATURATED RHAMNOGALACTURONAN HYDROLASE (EUROFUNG)"/>
    <property type="match status" value="1"/>
</dbReference>
<dbReference type="GO" id="GO:0016787">
    <property type="term" value="F:hydrolase activity"/>
    <property type="evidence" value="ECO:0007669"/>
    <property type="project" value="UniProtKB-KW"/>
</dbReference>
<name>A0A6P1W7K8_9BACT</name>
<dbReference type="Pfam" id="PF07470">
    <property type="entry name" value="Glyco_hydro_88"/>
    <property type="match status" value="1"/>
</dbReference>
<dbReference type="InterPro" id="IPR008928">
    <property type="entry name" value="6-hairpin_glycosidase_sf"/>
</dbReference>
<dbReference type="EMBL" id="CP045997">
    <property type="protein sequence ID" value="QHW00028.1"/>
    <property type="molecule type" value="Genomic_DNA"/>
</dbReference>